<feature type="region of interest" description="Disordered" evidence="1">
    <location>
        <begin position="70"/>
        <end position="91"/>
    </location>
</feature>
<comment type="caution">
    <text evidence="2">The sequence shown here is derived from an EMBL/GenBank/DDBJ whole genome shotgun (WGS) entry which is preliminary data.</text>
</comment>
<dbReference type="PANTHER" id="PTHR31094:SF2">
    <property type="entry name" value="RIKEN CDNA 2310061I04 GENE"/>
    <property type="match status" value="1"/>
</dbReference>
<dbReference type="Proteomes" id="UP000750711">
    <property type="component" value="Unassembled WGS sequence"/>
</dbReference>
<dbReference type="EMBL" id="JAGHQM010000075">
    <property type="protein sequence ID" value="KAH0565631.1"/>
    <property type="molecule type" value="Genomic_DNA"/>
</dbReference>
<evidence type="ECO:0000313" key="2">
    <source>
        <dbReference type="EMBL" id="KAH0565631.1"/>
    </source>
</evidence>
<gene>
    <name evidence="2" type="ORF">GP486_000989</name>
</gene>
<evidence type="ECO:0000313" key="3">
    <source>
        <dbReference type="Proteomes" id="UP000750711"/>
    </source>
</evidence>
<reference evidence="2" key="1">
    <citation type="submission" date="2021-03" db="EMBL/GenBank/DDBJ databases">
        <title>Comparative genomics and phylogenomic investigation of the class Geoglossomycetes provide insights into ecological specialization and systematics.</title>
        <authorList>
            <person name="Melie T."/>
            <person name="Pirro S."/>
            <person name="Miller A.N."/>
            <person name="Quandt A."/>
        </authorList>
    </citation>
    <scope>NUCLEOTIDE SEQUENCE</scope>
    <source>
        <strain evidence="2">CAQ_001_2017</strain>
    </source>
</reference>
<proteinExistence type="predicted"/>
<keyword evidence="3" id="KW-1185">Reference proteome</keyword>
<dbReference type="Pfam" id="PF17119">
    <property type="entry name" value="MMU163"/>
    <property type="match status" value="2"/>
</dbReference>
<evidence type="ECO:0000256" key="1">
    <source>
        <dbReference type="SAM" id="MobiDB-lite"/>
    </source>
</evidence>
<accession>A0A9P8LHR1</accession>
<dbReference type="InterPro" id="IPR031342">
    <property type="entry name" value="Mug163-like"/>
</dbReference>
<name>A0A9P8LHR1_9PEZI</name>
<dbReference type="InterPro" id="IPR018790">
    <property type="entry name" value="DUF2358"/>
</dbReference>
<protein>
    <submittedName>
        <fullName evidence="2">Uncharacterized protein</fullName>
    </submittedName>
</protein>
<organism evidence="2 3">
    <name type="scientific">Trichoglossum hirsutum</name>
    <dbReference type="NCBI Taxonomy" id="265104"/>
    <lineage>
        <taxon>Eukaryota</taxon>
        <taxon>Fungi</taxon>
        <taxon>Dikarya</taxon>
        <taxon>Ascomycota</taxon>
        <taxon>Pezizomycotina</taxon>
        <taxon>Geoglossomycetes</taxon>
        <taxon>Geoglossales</taxon>
        <taxon>Geoglossaceae</taxon>
        <taxon>Trichoglossum</taxon>
    </lineage>
</organism>
<dbReference type="PANTHER" id="PTHR31094">
    <property type="entry name" value="RIKEN CDNA 2310061I04 GENE"/>
    <property type="match status" value="1"/>
</dbReference>
<dbReference type="AlphaFoldDB" id="A0A9P8LHR1"/>
<sequence>MRKVAPSSLSLRVQHHVSKTPLTTTPPVTSSSAVVVTPVSSTPLHRRSLANVQTGGNALPEVWFTSSGPKLWPERHAGSPGKDGGPPDERTLRLGKTLRVLQDHMPTLLQTPLPQEILSPHITLHLFPSTHPHLPTVSGRVAYIAALWTAPVAWGRVPIVGNVKIQVLSERMVKTSLHASPASSNGNAEKLIVRWKTCGKNHSSDKAAAGGSGDPSDVLSNTNVADDSDFSGLFIFEFDELGRVLHHTIEHADEGANWDRNTAKVISVTEWLLSKARGGKKEVEEGLALGCEMIERRVGVEGRRRD</sequence>